<reference evidence="1 2" key="1">
    <citation type="journal article" date="2021" name="Front. Microbiol.">
        <title>Aerobic Denitrification and Heterotrophic Sulfur Oxidation in the Genus Halomonas Revealed by Six Novel Species Characterizations and Genome-Based Analysis.</title>
        <authorList>
            <person name="Wang L."/>
            <person name="Shao Z."/>
        </authorList>
    </citation>
    <scope>NUCLEOTIDE SEQUENCE [LARGE SCALE GENOMIC DNA]</scope>
    <source>
        <strain evidence="1 2">MCCC 1A11081</strain>
    </source>
</reference>
<protein>
    <submittedName>
        <fullName evidence="1">Uncharacterized protein</fullName>
    </submittedName>
</protein>
<dbReference type="Proteomes" id="UP001320168">
    <property type="component" value="Unassembled WGS sequence"/>
</dbReference>
<organism evidence="1 2">
    <name type="scientific">Billgrantia ethanolica</name>
    <dbReference type="NCBI Taxonomy" id="2733486"/>
    <lineage>
        <taxon>Bacteria</taxon>
        <taxon>Pseudomonadati</taxon>
        <taxon>Pseudomonadota</taxon>
        <taxon>Gammaproteobacteria</taxon>
        <taxon>Oceanospirillales</taxon>
        <taxon>Halomonadaceae</taxon>
        <taxon>Billgrantia</taxon>
    </lineage>
</organism>
<dbReference type="RefSeq" id="WP_234270622.1">
    <property type="nucleotide sequence ID" value="NZ_JABFTX010000003.1"/>
</dbReference>
<proteinExistence type="predicted"/>
<evidence type="ECO:0000313" key="2">
    <source>
        <dbReference type="Proteomes" id="UP001320168"/>
    </source>
</evidence>
<accession>A0ABS9A567</accession>
<gene>
    <name evidence="1" type="ORF">HOP53_14120</name>
</gene>
<evidence type="ECO:0000313" key="1">
    <source>
        <dbReference type="EMBL" id="MCE8003977.1"/>
    </source>
</evidence>
<keyword evidence="2" id="KW-1185">Reference proteome</keyword>
<sequence length="177" mass="19299">MSEAPTRPEIDGFTLLGDFLSTLNTDTVPKDLVVPELKYREFSEPFNQPRPAYLLAEGVGVHATYQLRGHVVLRGNTLIVSAMGTTAASRLGTVSWFATARLYDGILDIAAQNLGNEGDSLWPKDHFDPIGHTTFTLPMPPRPLRLVLTAGYFYSSGSGQLAPGTTEVTFDIEVESQ</sequence>
<name>A0ABS9A567_9GAMM</name>
<dbReference type="EMBL" id="JABFTX010000003">
    <property type="protein sequence ID" value="MCE8003977.1"/>
    <property type="molecule type" value="Genomic_DNA"/>
</dbReference>
<comment type="caution">
    <text evidence="1">The sequence shown here is derived from an EMBL/GenBank/DDBJ whole genome shotgun (WGS) entry which is preliminary data.</text>
</comment>